<dbReference type="PANTHER" id="PTHR12241:SF145">
    <property type="entry name" value="TUBULIN POLYGLUTAMYLASE TTLL5"/>
    <property type="match status" value="1"/>
</dbReference>
<feature type="compositionally biased region" description="Low complexity" evidence="7">
    <location>
        <begin position="1178"/>
        <end position="1191"/>
    </location>
</feature>
<sequence length="1413" mass="156533">MASSVTDDDYDSDDSCGSSDTGAINDSDTDSGNSSDADTRTTDATDQLSDVGSDEEEDEDEDGTEDEANIAWSGVRKTIPIMLFRPECIYTKVRRLYATGEKYHLAYKMVRTECKVVHQILRKHGFRDVHPNSSDFNLMWTGSHVKPYTLRSLTEFQKVNHFPRSYEITRKDRLYKNFQRMQQSKGVRHFDFLPQTFVTPTEYDDLVAAHMKERGTWIVKPVASSRGRGISLINNPQHVPMDGNHVVSRYISNPLLIDGFKFDCRLYVAVTSFDPLRAYLYEEGLARFATVQYNHTNKTIKNVMMHLTNYSLNKRSNDYVRCNDLNIEDYGNKWSFGAMVRYLQKKGKDVKGMLGRIEEVVSKTLLCAELPVATACKMFMPHRGNCFELYGFDILIDENLKPWVLEVNLSPSLACDAPIDLKIKSNMVSDLFSLIGFIAQDPMMRRISQSKRNQELAASSVLRQQRQRPQSASVSSRPSSAKKSKDVGNQSEKALTAEERRVVTESKDEYQRRVVFVNVVSSCFYKYRNFLESRTNLNQVLHSRLYPDNMFDLSSGTGLFTRAKKVTSTILQELADRELQEHLCQFTRKLDTTENVSGRKQVRNKVRQRYPTLKRMFSAGVMRSAVKSERQEREPLVQGKLEDTQKSSAQAVHSRSSQPTGHKPGSSSVTSSQSSLASGKAQQDGGRSGTQQDGGKGRINPSGKPPVAPPAGSKDNKGARMVLEVQKQPSAKEIRESINVPEIMNSGGDISKLQARLAFATYLLRVQQRLLDETHKPPELLEESAQNDEQMDLVLRFLKRAAGNLQQPFKVIVPSRKLPAHDRRRVLAKQLVDFVQIYNKETEQMDLRRKMDQKLGNPTKDKENDPTEDRFSQFTTIATESELEELLTTYTKQNKSASIFLGTSCSPVSYKHVGDVMARPVSSTTSATVAGLPEGAQPGCSNTATSLHHQRHHSGEGSAVAHGGESRDKETGAGDAAYPISATQNRRPQSTPSGGLRPTSSDAVATSSYGAQTNSSRQRPVSAKMGHRDTGGNSQLLHRPTSAFAQREPPGGEIAARLFSESSQQAIQEALQRLARRQAVRQYSASSSQNQNVVTQQYLQHYNSGGSGGIIPAPATGHHHQASASLTSAARASAHASRSSSSLVNPHQHQHSRGHSWDGLRSQSNSTLDGSMPTSWTAAQPSISQSASASQLRNQFSSQDLPVNGTNVKGTADEPRNGDGEMLWKRDTTGAHHPQQQRMHNPLGSQHFQNVLQQNGLRSPSNPSSDEGGRAAQKQPLSLQEKRQISHDMTQQSKAKHQEKIAQAHSNASALREALQRNAASSGHPTGHSSNHAPGQIKPRPPVKSSQARKPVSVQRMARTTQLDEPSPTAPSQPSPTFYSGLKYNNMTGTTKVPSSGISNIYNSGYQSAVVRH</sequence>
<keyword evidence="8" id="KW-1185">Reference proteome</keyword>
<feature type="region of interest" description="Disordered" evidence="7">
    <location>
        <begin position="1255"/>
        <end position="1383"/>
    </location>
</feature>
<dbReference type="GO" id="GO:0036064">
    <property type="term" value="C:ciliary basal body"/>
    <property type="evidence" value="ECO:0007669"/>
    <property type="project" value="TreeGrafter"/>
</dbReference>
<reference evidence="9" key="1">
    <citation type="submission" date="2025-08" db="UniProtKB">
        <authorList>
            <consortium name="RefSeq"/>
        </authorList>
    </citation>
    <scope>IDENTIFICATION</scope>
</reference>
<dbReference type="PANTHER" id="PTHR12241">
    <property type="entry name" value="TUBULIN POLYGLUTAMYLASE"/>
    <property type="match status" value="1"/>
</dbReference>
<feature type="compositionally biased region" description="Polar residues" evidence="7">
    <location>
        <begin position="1318"/>
        <end position="1333"/>
    </location>
</feature>
<feature type="compositionally biased region" description="Polar residues" evidence="7">
    <location>
        <begin position="1192"/>
        <end position="1209"/>
    </location>
</feature>
<dbReference type="GO" id="GO:0070740">
    <property type="term" value="F:tubulin-glutamic acid ligase activity"/>
    <property type="evidence" value="ECO:0007669"/>
    <property type="project" value="TreeGrafter"/>
</dbReference>
<comment type="similarity">
    <text evidence="1">Belongs to the tubulin--tyrosine ligase family.</text>
</comment>
<feature type="compositionally biased region" description="Acidic residues" evidence="7">
    <location>
        <begin position="1"/>
        <end position="14"/>
    </location>
</feature>
<feature type="compositionally biased region" description="Low complexity" evidence="7">
    <location>
        <begin position="666"/>
        <end position="678"/>
    </location>
</feature>
<organism evidence="8 9">
    <name type="scientific">Acanthaster planci</name>
    <name type="common">Crown-of-thorns starfish</name>
    <dbReference type="NCBI Taxonomy" id="133434"/>
    <lineage>
        <taxon>Eukaryota</taxon>
        <taxon>Metazoa</taxon>
        <taxon>Echinodermata</taxon>
        <taxon>Eleutherozoa</taxon>
        <taxon>Asterozoa</taxon>
        <taxon>Asteroidea</taxon>
        <taxon>Valvatacea</taxon>
        <taxon>Valvatida</taxon>
        <taxon>Acanthasteridae</taxon>
        <taxon>Acanthaster</taxon>
    </lineage>
</organism>
<gene>
    <name evidence="9" type="primary">LOC110979241</name>
</gene>
<feature type="region of interest" description="Disordered" evidence="7">
    <location>
        <begin position="848"/>
        <end position="871"/>
    </location>
</feature>
<protein>
    <recommendedName>
        <fullName evidence="5">Tubulin--tyrosine ligase-like protein 5</fullName>
    </recommendedName>
</protein>
<dbReference type="RefSeq" id="XP_022090548.1">
    <property type="nucleotide sequence ID" value="XM_022234856.1"/>
</dbReference>
<dbReference type="PROSITE" id="PS51221">
    <property type="entry name" value="TTL"/>
    <property type="match status" value="1"/>
</dbReference>
<dbReference type="SUPFAM" id="SSF56059">
    <property type="entry name" value="Glutathione synthetase ATP-binding domain-like"/>
    <property type="match status" value="1"/>
</dbReference>
<feature type="compositionally biased region" description="Polar residues" evidence="7">
    <location>
        <begin position="1255"/>
        <end position="1265"/>
    </location>
</feature>
<accession>A0A8B7YBE4</accession>
<evidence type="ECO:0000313" key="9">
    <source>
        <dbReference type="RefSeq" id="XP_022090548.1"/>
    </source>
</evidence>
<feature type="region of interest" description="Disordered" evidence="7">
    <location>
        <begin position="1"/>
        <end position="71"/>
    </location>
</feature>
<keyword evidence="2" id="KW-0436">Ligase</keyword>
<feature type="compositionally biased region" description="Acidic residues" evidence="7">
    <location>
        <begin position="52"/>
        <end position="68"/>
    </location>
</feature>
<evidence type="ECO:0000256" key="2">
    <source>
        <dbReference type="ARBA" id="ARBA00022598"/>
    </source>
</evidence>
<feature type="region of interest" description="Disordered" evidence="7">
    <location>
        <begin position="621"/>
        <end position="718"/>
    </location>
</feature>
<evidence type="ECO:0000256" key="6">
    <source>
        <dbReference type="ARBA" id="ARBA00049274"/>
    </source>
</evidence>
<evidence type="ECO:0000256" key="1">
    <source>
        <dbReference type="ARBA" id="ARBA00006820"/>
    </source>
</evidence>
<evidence type="ECO:0000256" key="5">
    <source>
        <dbReference type="ARBA" id="ARBA00041448"/>
    </source>
</evidence>
<feature type="compositionally biased region" description="Polar residues" evidence="7">
    <location>
        <begin position="646"/>
        <end position="660"/>
    </location>
</feature>
<evidence type="ECO:0000256" key="7">
    <source>
        <dbReference type="SAM" id="MobiDB-lite"/>
    </source>
</evidence>
<feature type="compositionally biased region" description="Low complexity" evidence="7">
    <location>
        <begin position="463"/>
        <end position="481"/>
    </location>
</feature>
<feature type="region of interest" description="Disordered" evidence="7">
    <location>
        <begin position="928"/>
        <end position="1042"/>
    </location>
</feature>
<feature type="compositionally biased region" description="Low complexity" evidence="7">
    <location>
        <begin position="1122"/>
        <end position="1143"/>
    </location>
</feature>
<proteinExistence type="inferred from homology"/>
<dbReference type="OrthoDB" id="2016263at2759"/>
<evidence type="ECO:0000256" key="4">
    <source>
        <dbReference type="ARBA" id="ARBA00022840"/>
    </source>
</evidence>
<dbReference type="Gene3D" id="3.30.470.20">
    <property type="entry name" value="ATP-grasp fold, B domain"/>
    <property type="match status" value="1"/>
</dbReference>
<dbReference type="Proteomes" id="UP000694845">
    <property type="component" value="Unplaced"/>
</dbReference>
<evidence type="ECO:0000313" key="8">
    <source>
        <dbReference type="Proteomes" id="UP000694845"/>
    </source>
</evidence>
<feature type="compositionally biased region" description="Polar residues" evidence="7">
    <location>
        <begin position="1161"/>
        <end position="1177"/>
    </location>
</feature>
<feature type="compositionally biased region" description="Basic and acidic residues" evidence="7">
    <location>
        <begin position="626"/>
        <end position="645"/>
    </location>
</feature>
<keyword evidence="4" id="KW-0067">ATP-binding</keyword>
<dbReference type="Pfam" id="PF03133">
    <property type="entry name" value="TTL"/>
    <property type="match status" value="1"/>
</dbReference>
<keyword evidence="3" id="KW-0547">Nucleotide-binding</keyword>
<comment type="catalytic activity">
    <reaction evidence="6">
        <text>L-glutamyl-[protein] + L-glutamate + ATP = gamma-L-glutamyl-L-glutamyl-[protein] + ADP + phosphate + H(+)</text>
        <dbReference type="Rhea" id="RHEA:60144"/>
        <dbReference type="Rhea" id="RHEA-COMP:10208"/>
        <dbReference type="Rhea" id="RHEA-COMP:15517"/>
        <dbReference type="ChEBI" id="CHEBI:15378"/>
        <dbReference type="ChEBI" id="CHEBI:29973"/>
        <dbReference type="ChEBI" id="CHEBI:29985"/>
        <dbReference type="ChEBI" id="CHEBI:30616"/>
        <dbReference type="ChEBI" id="CHEBI:43474"/>
        <dbReference type="ChEBI" id="CHEBI:143622"/>
        <dbReference type="ChEBI" id="CHEBI:456216"/>
    </reaction>
    <physiologicalReaction direction="left-to-right" evidence="6">
        <dbReference type="Rhea" id="RHEA:60145"/>
    </physiologicalReaction>
</comment>
<dbReference type="GO" id="GO:0015631">
    <property type="term" value="F:tubulin binding"/>
    <property type="evidence" value="ECO:0007669"/>
    <property type="project" value="TreeGrafter"/>
</dbReference>
<dbReference type="GO" id="GO:0000226">
    <property type="term" value="P:microtubule cytoskeleton organization"/>
    <property type="evidence" value="ECO:0007669"/>
    <property type="project" value="TreeGrafter"/>
</dbReference>
<evidence type="ECO:0000256" key="3">
    <source>
        <dbReference type="ARBA" id="ARBA00022741"/>
    </source>
</evidence>
<dbReference type="InterPro" id="IPR004344">
    <property type="entry name" value="TTL/TTLL_fam"/>
</dbReference>
<name>A0A8B7YBE4_ACAPL</name>
<feature type="compositionally biased region" description="Basic and acidic residues" evidence="7">
    <location>
        <begin position="1211"/>
        <end position="1230"/>
    </location>
</feature>
<feature type="region of interest" description="Disordered" evidence="7">
    <location>
        <begin position="458"/>
        <end position="502"/>
    </location>
</feature>
<feature type="compositionally biased region" description="Polar residues" evidence="7">
    <location>
        <begin position="981"/>
        <end position="1019"/>
    </location>
</feature>
<feature type="region of interest" description="Disordered" evidence="7">
    <location>
        <begin position="1109"/>
        <end position="1241"/>
    </location>
</feature>
<dbReference type="GO" id="GO:0005524">
    <property type="term" value="F:ATP binding"/>
    <property type="evidence" value="ECO:0007669"/>
    <property type="project" value="UniProtKB-KW"/>
</dbReference>
<dbReference type="KEGG" id="aplc:110979241"/>
<dbReference type="OMA" id="TECKIIR"/>
<dbReference type="GeneID" id="110979241"/>